<evidence type="ECO:0000259" key="2">
    <source>
        <dbReference type="Pfam" id="PF15648"/>
    </source>
</evidence>
<feature type="region of interest" description="Disordered" evidence="1">
    <location>
        <begin position="37"/>
        <end position="64"/>
    </location>
</feature>
<dbReference type="Proteomes" id="UP000044098">
    <property type="component" value="Unassembled WGS sequence"/>
</dbReference>
<feature type="compositionally biased region" description="Basic and acidic residues" evidence="1">
    <location>
        <begin position="44"/>
        <end position="64"/>
    </location>
</feature>
<dbReference type="RefSeq" id="WP_181953333.1">
    <property type="nucleotide sequence ID" value="NZ_CYTK01000004.1"/>
</dbReference>
<comment type="caution">
    <text evidence="3">The sequence shown here is derived from an EMBL/GenBank/DDBJ whole genome shotgun (WGS) entry which is preliminary data.</text>
</comment>
<dbReference type="EMBL" id="CYTK01000004">
    <property type="protein sequence ID" value="CUJ19013.1"/>
    <property type="molecule type" value="Genomic_DNA"/>
</dbReference>
<dbReference type="InterPro" id="IPR028904">
    <property type="entry name" value="Tox-REase-5_dom"/>
</dbReference>
<evidence type="ECO:0000313" key="4">
    <source>
        <dbReference type="Proteomes" id="UP000044098"/>
    </source>
</evidence>
<organism evidence="3 4">
    <name type="scientific">Achromobacter aegrifaciens</name>
    <dbReference type="NCBI Taxonomy" id="1287736"/>
    <lineage>
        <taxon>Bacteria</taxon>
        <taxon>Pseudomonadati</taxon>
        <taxon>Pseudomonadota</taxon>
        <taxon>Betaproteobacteria</taxon>
        <taxon>Burkholderiales</taxon>
        <taxon>Alcaligenaceae</taxon>
        <taxon>Achromobacter</taxon>
    </lineage>
</organism>
<sequence>MPGPLAIPIAGWVAEAIAAALARAAASAAAGAVLGGVTTLPGDTPREDSEAKPTDRALPRTEEPCKKCPPDLGMKVRRRHGANWNGYAYQARTTGFDYDTEYCLWSDEWNWQGGAHGGGFDIDFDGFVSTECLLQETKGNYDSFIDEDGEQAGWFGGFKTMRLQASRQAGAVRINPPTRLRWYFQTPRTQALLRQLLNSLGAESVVVP</sequence>
<evidence type="ECO:0000256" key="1">
    <source>
        <dbReference type="SAM" id="MobiDB-lite"/>
    </source>
</evidence>
<proteinExistence type="predicted"/>
<dbReference type="Pfam" id="PF15648">
    <property type="entry name" value="Tox-REase-5"/>
    <property type="match status" value="1"/>
</dbReference>
<name>A0AAD2J0B4_ACHAE</name>
<accession>A0AAD2J0B4</accession>
<dbReference type="AlphaFoldDB" id="A0AAD2J0B4"/>
<evidence type="ECO:0000313" key="3">
    <source>
        <dbReference type="EMBL" id="CUJ19013.1"/>
    </source>
</evidence>
<feature type="domain" description="Tox-REase-5" evidence="2">
    <location>
        <begin position="87"/>
        <end position="186"/>
    </location>
</feature>
<gene>
    <name evidence="3" type="ORF">ERS370000_03070</name>
</gene>
<protein>
    <recommendedName>
        <fullName evidence="2">Tox-REase-5 domain-containing protein</fullName>
    </recommendedName>
</protein>
<reference evidence="3 4" key="1">
    <citation type="submission" date="2015-09" db="EMBL/GenBank/DDBJ databases">
        <authorList>
            <consortium name="Pathogen Informatics"/>
        </authorList>
    </citation>
    <scope>NUCLEOTIDE SEQUENCE [LARGE SCALE GENOMIC DNA]</scope>
    <source>
        <strain evidence="3 4">2789STDY5608625</strain>
    </source>
</reference>